<reference evidence="3 4" key="1">
    <citation type="submission" date="2024-09" db="EMBL/GenBank/DDBJ databases">
        <authorList>
            <person name="Zhang Z.-H."/>
        </authorList>
    </citation>
    <scope>NUCLEOTIDE SEQUENCE [LARGE SCALE GENOMIC DNA]</scope>
    <source>
        <strain evidence="3 4">HHTR114</strain>
    </source>
</reference>
<evidence type="ECO:0000313" key="4">
    <source>
        <dbReference type="Proteomes" id="UP001596116"/>
    </source>
</evidence>
<feature type="chain" id="PRO_5046557429" evidence="1">
    <location>
        <begin position="19"/>
        <end position="333"/>
    </location>
</feature>
<dbReference type="Gene3D" id="2.70.70.10">
    <property type="entry name" value="Glucose Permease (Domain IIA)"/>
    <property type="match status" value="1"/>
</dbReference>
<proteinExistence type="predicted"/>
<evidence type="ECO:0000256" key="1">
    <source>
        <dbReference type="SAM" id="SignalP"/>
    </source>
</evidence>
<dbReference type="PANTHER" id="PTHR21666">
    <property type="entry name" value="PEPTIDASE-RELATED"/>
    <property type="match status" value="1"/>
</dbReference>
<comment type="caution">
    <text evidence="3">The sequence shown here is derived from an EMBL/GenBank/DDBJ whole genome shotgun (WGS) entry which is preliminary data.</text>
</comment>
<dbReference type="CDD" id="cd12797">
    <property type="entry name" value="M23_peptidase"/>
    <property type="match status" value="1"/>
</dbReference>
<keyword evidence="1" id="KW-0732">Signal</keyword>
<sequence>MKPLFVFIAAALTLPALAQEEPKGLPKKPSTKIFNVEEDDGKEDLARRANYAEAMNEVAERQKVFAGAPEHFSLDGSYAQGGLLFGQTEIGAKVKLDGDDVMVDDDGRFLLGFGRDSALTALVVVTLPDGTVERRSIEIEDREFPVQRIDGLDQSKVSGFTEEQLAKIAVDTALKKAARKETQSLADWSLGFDWPVTGRISGVFGSQRILNGEPKRPHSGLDIAAPTGTPIHAPAPGVVRLAEDDMYFEGGLVLLDHGHWLESAFLHMSRIDVKPGQRVEKGDIIGAVGATGRVTGPHLHWSMKWAGQLVDPQLTLDPMANVTAAQVDTSGGE</sequence>
<dbReference type="InterPro" id="IPR016047">
    <property type="entry name" value="M23ase_b-sheet_dom"/>
</dbReference>
<dbReference type="Proteomes" id="UP001596116">
    <property type="component" value="Unassembled WGS sequence"/>
</dbReference>
<accession>A0ABW1KUP1</accession>
<dbReference type="GO" id="GO:0016787">
    <property type="term" value="F:hydrolase activity"/>
    <property type="evidence" value="ECO:0007669"/>
    <property type="project" value="UniProtKB-KW"/>
</dbReference>
<dbReference type="PANTHER" id="PTHR21666:SF285">
    <property type="entry name" value="M23 FAMILY METALLOPEPTIDASE"/>
    <property type="match status" value="1"/>
</dbReference>
<gene>
    <name evidence="3" type="ORF">ACFMB1_09780</name>
</gene>
<dbReference type="RefSeq" id="WP_379878544.1">
    <property type="nucleotide sequence ID" value="NZ_JBHPON010000001.1"/>
</dbReference>
<feature type="domain" description="M23ase beta-sheet core" evidence="2">
    <location>
        <begin position="217"/>
        <end position="312"/>
    </location>
</feature>
<organism evidence="3 4">
    <name type="scientific">Hyphococcus aureus</name>
    <dbReference type="NCBI Taxonomy" id="2666033"/>
    <lineage>
        <taxon>Bacteria</taxon>
        <taxon>Pseudomonadati</taxon>
        <taxon>Pseudomonadota</taxon>
        <taxon>Alphaproteobacteria</taxon>
        <taxon>Parvularculales</taxon>
        <taxon>Parvularculaceae</taxon>
        <taxon>Hyphococcus</taxon>
    </lineage>
</organism>
<dbReference type="EC" id="3.4.24.-" evidence="3"/>
<evidence type="ECO:0000313" key="3">
    <source>
        <dbReference type="EMBL" id="MFC6035833.1"/>
    </source>
</evidence>
<feature type="signal peptide" evidence="1">
    <location>
        <begin position="1"/>
        <end position="18"/>
    </location>
</feature>
<keyword evidence="3" id="KW-0378">Hydrolase</keyword>
<dbReference type="SUPFAM" id="SSF51261">
    <property type="entry name" value="Duplicated hybrid motif"/>
    <property type="match status" value="1"/>
</dbReference>
<keyword evidence="4" id="KW-1185">Reference proteome</keyword>
<dbReference type="Pfam" id="PF01551">
    <property type="entry name" value="Peptidase_M23"/>
    <property type="match status" value="1"/>
</dbReference>
<dbReference type="InterPro" id="IPR011055">
    <property type="entry name" value="Dup_hybrid_motif"/>
</dbReference>
<evidence type="ECO:0000259" key="2">
    <source>
        <dbReference type="Pfam" id="PF01551"/>
    </source>
</evidence>
<dbReference type="InterPro" id="IPR050570">
    <property type="entry name" value="Cell_wall_metabolism_enzyme"/>
</dbReference>
<protein>
    <submittedName>
        <fullName evidence="3">M23 family metallopeptidase</fullName>
        <ecNumber evidence="3">3.4.24.-</ecNumber>
    </submittedName>
</protein>
<dbReference type="EMBL" id="JBHPON010000001">
    <property type="protein sequence ID" value="MFC6035833.1"/>
    <property type="molecule type" value="Genomic_DNA"/>
</dbReference>
<name>A0ABW1KUP1_9PROT</name>